<feature type="transmembrane region" description="Helical" evidence="6">
    <location>
        <begin position="103"/>
        <end position="130"/>
    </location>
</feature>
<dbReference type="PANTHER" id="PTHR43791">
    <property type="entry name" value="PERMEASE-RELATED"/>
    <property type="match status" value="1"/>
</dbReference>
<keyword evidence="5 6" id="KW-0472">Membrane</keyword>
<evidence type="ECO:0008006" key="9">
    <source>
        <dbReference type="Google" id="ProtNLM"/>
    </source>
</evidence>
<dbReference type="Gene3D" id="1.20.1250.20">
    <property type="entry name" value="MFS general substrate transporter like domains"/>
    <property type="match status" value="2"/>
</dbReference>
<dbReference type="InterPro" id="IPR011701">
    <property type="entry name" value="MFS"/>
</dbReference>
<feature type="transmembrane region" description="Helical" evidence="6">
    <location>
        <begin position="352"/>
        <end position="370"/>
    </location>
</feature>
<feature type="transmembrane region" description="Helical" evidence="6">
    <location>
        <begin position="302"/>
        <end position="319"/>
    </location>
</feature>
<keyword evidence="8" id="KW-1185">Reference proteome</keyword>
<evidence type="ECO:0000256" key="6">
    <source>
        <dbReference type="SAM" id="Phobius"/>
    </source>
</evidence>
<feature type="transmembrane region" description="Helical" evidence="6">
    <location>
        <begin position="326"/>
        <end position="346"/>
    </location>
</feature>
<comment type="subcellular location">
    <subcellularLocation>
        <location evidence="1">Membrane</location>
        <topology evidence="1">Multi-pass membrane protein</topology>
    </subcellularLocation>
</comment>
<keyword evidence="4 6" id="KW-1133">Transmembrane helix</keyword>
<comment type="caution">
    <text evidence="7">The sequence shown here is derived from an EMBL/GenBank/DDBJ whole genome shotgun (WGS) entry which is preliminary data.</text>
</comment>
<accession>A0ABR4EDV2</accession>
<proteinExistence type="predicted"/>
<dbReference type="PANTHER" id="PTHR43791:SF36">
    <property type="entry name" value="TRANSPORTER, PUTATIVE (AFU_ORTHOLOGUE AFUA_6G08340)-RELATED"/>
    <property type="match status" value="1"/>
</dbReference>
<dbReference type="Pfam" id="PF07690">
    <property type="entry name" value="MFS_1"/>
    <property type="match status" value="2"/>
</dbReference>
<feature type="transmembrane region" description="Helical" evidence="6">
    <location>
        <begin position="28"/>
        <end position="45"/>
    </location>
</feature>
<evidence type="ECO:0000313" key="8">
    <source>
        <dbReference type="Proteomes" id="UP001600888"/>
    </source>
</evidence>
<name>A0ABR4EDV2_9PEZI</name>
<evidence type="ECO:0000256" key="4">
    <source>
        <dbReference type="ARBA" id="ARBA00022989"/>
    </source>
</evidence>
<dbReference type="InterPro" id="IPR036259">
    <property type="entry name" value="MFS_trans_sf"/>
</dbReference>
<evidence type="ECO:0000256" key="5">
    <source>
        <dbReference type="ARBA" id="ARBA00023136"/>
    </source>
</evidence>
<evidence type="ECO:0000256" key="2">
    <source>
        <dbReference type="ARBA" id="ARBA00022448"/>
    </source>
</evidence>
<evidence type="ECO:0000256" key="3">
    <source>
        <dbReference type="ARBA" id="ARBA00022692"/>
    </source>
</evidence>
<dbReference type="Proteomes" id="UP001600888">
    <property type="component" value="Unassembled WGS sequence"/>
</dbReference>
<sequence>MSKALPLMDPETNIETDPVEAKRTLRKIDWRIIPLLQFLYMLTFLDRFNIGNARLWNLEKDLNLTGYEYNIIVLVFYIPYIILELPANYVFNRVEPRKFISVIIFGWGLTMTFAGFCHNFAGLLVSRIFVGIFESGMFPRLHVPDLRLVQAARAAHPHGLLLCRQRHRRHHLGPAGCRPGLARRRARHLGGGGGSFFTEGTGTCLAALLAWVHVPPFPEDSTFLTEPEKQWAIRRLQADNRGISHEKMTTRGVLNSLKDWKFLSSGVLYLAVCTTAYSISVFQPTILRTFGWGDLKSNLLSAPPRVASGIVSVALGIWSDRIQKRGIFCVFGFSLSIIGLFLVMFLTAAMRYIGIYFAAIGIYIVQPLSISW</sequence>
<feature type="transmembrane region" description="Helical" evidence="6">
    <location>
        <begin position="262"/>
        <end position="282"/>
    </location>
</feature>
<reference evidence="7 8" key="1">
    <citation type="submission" date="2024-03" db="EMBL/GenBank/DDBJ databases">
        <title>A high-quality draft genome sequence of Diaporthe vaccinii, a causative agent of upright dieback and viscid rot disease in cranberry plants.</title>
        <authorList>
            <person name="Sarrasin M."/>
            <person name="Lang B.F."/>
            <person name="Burger G."/>
        </authorList>
    </citation>
    <scope>NUCLEOTIDE SEQUENCE [LARGE SCALE GENOMIC DNA]</scope>
    <source>
        <strain evidence="7 8">IS7</strain>
    </source>
</reference>
<feature type="transmembrane region" description="Helical" evidence="6">
    <location>
        <begin position="66"/>
        <end position="83"/>
    </location>
</feature>
<gene>
    <name evidence="7" type="ORF">FJTKL_12342</name>
</gene>
<evidence type="ECO:0000313" key="7">
    <source>
        <dbReference type="EMBL" id="KAL2280623.1"/>
    </source>
</evidence>
<organism evidence="7 8">
    <name type="scientific">Diaporthe vaccinii</name>
    <dbReference type="NCBI Taxonomy" id="105482"/>
    <lineage>
        <taxon>Eukaryota</taxon>
        <taxon>Fungi</taxon>
        <taxon>Dikarya</taxon>
        <taxon>Ascomycota</taxon>
        <taxon>Pezizomycotina</taxon>
        <taxon>Sordariomycetes</taxon>
        <taxon>Sordariomycetidae</taxon>
        <taxon>Diaporthales</taxon>
        <taxon>Diaporthaceae</taxon>
        <taxon>Diaporthe</taxon>
        <taxon>Diaporthe eres species complex</taxon>
    </lineage>
</organism>
<evidence type="ECO:0000256" key="1">
    <source>
        <dbReference type="ARBA" id="ARBA00004141"/>
    </source>
</evidence>
<dbReference type="EMBL" id="JBAWTH010000064">
    <property type="protein sequence ID" value="KAL2280623.1"/>
    <property type="molecule type" value="Genomic_DNA"/>
</dbReference>
<keyword evidence="2" id="KW-0813">Transport</keyword>
<keyword evidence="3 6" id="KW-0812">Transmembrane</keyword>
<protein>
    <recommendedName>
        <fullName evidence="9">Major facilitator superfamily (MFS) profile domain-containing protein</fullName>
    </recommendedName>
</protein>
<dbReference type="SUPFAM" id="SSF103473">
    <property type="entry name" value="MFS general substrate transporter"/>
    <property type="match status" value="2"/>
</dbReference>